<dbReference type="PANTHER" id="PTHR31827">
    <property type="entry name" value="EMB|CAB89363.1"/>
    <property type="match status" value="1"/>
</dbReference>
<dbReference type="AlphaFoldDB" id="A0A9K3KJU0"/>
<evidence type="ECO:0000313" key="2">
    <source>
        <dbReference type="EMBL" id="KAG7344977.1"/>
    </source>
</evidence>
<name>A0A9K3KJU0_9STRA</name>
<feature type="region of interest" description="Disordered" evidence="1">
    <location>
        <begin position="1"/>
        <end position="41"/>
    </location>
</feature>
<reference evidence="2" key="1">
    <citation type="journal article" date="2021" name="Sci. Rep.">
        <title>Diploid genomic architecture of Nitzschia inconspicua, an elite biomass production diatom.</title>
        <authorList>
            <person name="Oliver A."/>
            <person name="Podell S."/>
            <person name="Pinowska A."/>
            <person name="Traller J.C."/>
            <person name="Smith S.R."/>
            <person name="McClure R."/>
            <person name="Beliaev A."/>
            <person name="Bohutskyi P."/>
            <person name="Hill E.A."/>
            <person name="Rabines A."/>
            <person name="Zheng H."/>
            <person name="Allen L.Z."/>
            <person name="Kuo A."/>
            <person name="Grigoriev I.V."/>
            <person name="Allen A.E."/>
            <person name="Hazlebeck D."/>
            <person name="Allen E.E."/>
        </authorList>
    </citation>
    <scope>NUCLEOTIDE SEQUENCE</scope>
    <source>
        <strain evidence="2">Hildebrandi</strain>
    </source>
</reference>
<dbReference type="EMBL" id="JAGRRH010000022">
    <property type="protein sequence ID" value="KAG7344977.1"/>
    <property type="molecule type" value="Genomic_DNA"/>
</dbReference>
<feature type="compositionally biased region" description="Basic and acidic residues" evidence="1">
    <location>
        <begin position="26"/>
        <end position="39"/>
    </location>
</feature>
<dbReference type="PANTHER" id="PTHR31827:SF1">
    <property type="entry name" value="EMB|CAB89363.1"/>
    <property type="match status" value="1"/>
</dbReference>
<feature type="compositionally biased region" description="Polar residues" evidence="1">
    <location>
        <begin position="341"/>
        <end position="359"/>
    </location>
</feature>
<proteinExistence type="predicted"/>
<dbReference type="Proteomes" id="UP000693970">
    <property type="component" value="Unassembled WGS sequence"/>
</dbReference>
<sequence length="392" mass="42126">MSAIDEQSAYTATEEQDTDELPAGTSEEHYSSCNYREDGRDEEIENGKILGRSESNVLQCTDDPVAAAAVVARAAAQVGADNAQPGRKKRLCRFPGCDKVIKSQGHCQRHGAKAKRCKVEGCDKQAQGTHEGMCKRHWRAVNFPESNTETEGDMEVLAKKTEPPPPQGVSVYENILPASIAYRPTVTPTSAAAGSVSFNNGKKAAGSLTPSVGAAASMGATMPLIAHLRQGALTEPVGWHRNAERRARGMFPVTSLSTQLEPWERQLALVEILLLSGGTPNANFKDLAHAWGREKGFHQVLASSVCERRGEVERKRRSDAGKILSASERENFRKKTKNAKESSAQEATPMTGFLSSGPSSVGEFVDLEGETVDVSAGSMEAADLGVHPHLES</sequence>
<organism evidence="2 3">
    <name type="scientific">Nitzschia inconspicua</name>
    <dbReference type="NCBI Taxonomy" id="303405"/>
    <lineage>
        <taxon>Eukaryota</taxon>
        <taxon>Sar</taxon>
        <taxon>Stramenopiles</taxon>
        <taxon>Ochrophyta</taxon>
        <taxon>Bacillariophyta</taxon>
        <taxon>Bacillariophyceae</taxon>
        <taxon>Bacillariophycidae</taxon>
        <taxon>Bacillariales</taxon>
        <taxon>Bacillariaceae</taxon>
        <taxon>Nitzschia</taxon>
    </lineage>
</organism>
<reference evidence="2" key="2">
    <citation type="submission" date="2021-04" db="EMBL/GenBank/DDBJ databases">
        <authorList>
            <person name="Podell S."/>
        </authorList>
    </citation>
    <scope>NUCLEOTIDE SEQUENCE</scope>
    <source>
        <strain evidence="2">Hildebrandi</strain>
    </source>
</reference>
<protein>
    <submittedName>
        <fullName evidence="2">Uncharacterized protein</fullName>
    </submittedName>
</protein>
<gene>
    <name evidence="2" type="ORF">IV203_032508</name>
</gene>
<comment type="caution">
    <text evidence="2">The sequence shown here is derived from an EMBL/GenBank/DDBJ whole genome shotgun (WGS) entry which is preliminary data.</text>
</comment>
<feature type="region of interest" description="Disordered" evidence="1">
    <location>
        <begin position="314"/>
        <end position="368"/>
    </location>
</feature>
<evidence type="ECO:0000313" key="3">
    <source>
        <dbReference type="Proteomes" id="UP000693970"/>
    </source>
</evidence>
<evidence type="ECO:0000256" key="1">
    <source>
        <dbReference type="SAM" id="MobiDB-lite"/>
    </source>
</evidence>
<accession>A0A9K3KJU0</accession>
<dbReference type="OrthoDB" id="42532at2759"/>
<keyword evidence="3" id="KW-1185">Reference proteome</keyword>